<keyword evidence="8" id="KW-0249">Electron transport</keyword>
<evidence type="ECO:0000313" key="18">
    <source>
        <dbReference type="EMBL" id="MFC7296209.1"/>
    </source>
</evidence>
<evidence type="ECO:0000256" key="16">
    <source>
        <dbReference type="ARBA" id="ARBA00032185"/>
    </source>
</evidence>
<keyword evidence="6" id="KW-1003">Cell membrane</keyword>
<dbReference type="Proteomes" id="UP001596506">
    <property type="component" value="Unassembled WGS sequence"/>
</dbReference>
<evidence type="ECO:0000256" key="9">
    <source>
        <dbReference type="ARBA" id="ARBA00022989"/>
    </source>
</evidence>
<proteinExistence type="inferred from homology"/>
<evidence type="ECO:0000256" key="2">
    <source>
        <dbReference type="ARBA" id="ARBA00008079"/>
    </source>
</evidence>
<feature type="transmembrane region" description="Helical" evidence="17">
    <location>
        <begin position="80"/>
        <end position="101"/>
    </location>
</feature>
<evidence type="ECO:0000256" key="12">
    <source>
        <dbReference type="ARBA" id="ARBA00025694"/>
    </source>
</evidence>
<comment type="subcellular location">
    <subcellularLocation>
        <location evidence="1">Cell membrane</location>
        <topology evidence="1">Multi-pass membrane protein</topology>
    </subcellularLocation>
</comment>
<evidence type="ECO:0000256" key="15">
    <source>
        <dbReference type="ARBA" id="ARBA00031887"/>
    </source>
</evidence>
<gene>
    <name evidence="18" type="primary">cyoD</name>
    <name evidence="18" type="ORF">ACFQQA_15940</name>
</gene>
<dbReference type="Pfam" id="PF03626">
    <property type="entry name" value="COX4_pro"/>
    <property type="match status" value="1"/>
</dbReference>
<evidence type="ECO:0000313" key="19">
    <source>
        <dbReference type="Proteomes" id="UP001596506"/>
    </source>
</evidence>
<reference evidence="19" key="1">
    <citation type="journal article" date="2019" name="Int. J. Syst. Evol. Microbiol.">
        <title>The Global Catalogue of Microorganisms (GCM) 10K type strain sequencing project: providing services to taxonomists for standard genome sequencing and annotation.</title>
        <authorList>
            <consortium name="The Broad Institute Genomics Platform"/>
            <consortium name="The Broad Institute Genome Sequencing Center for Infectious Disease"/>
            <person name="Wu L."/>
            <person name="Ma J."/>
        </authorList>
    </citation>
    <scope>NUCLEOTIDE SEQUENCE [LARGE SCALE GENOMIC DNA]</scope>
    <source>
        <strain evidence="19">CCUG 60559</strain>
    </source>
</reference>
<evidence type="ECO:0000256" key="10">
    <source>
        <dbReference type="ARBA" id="ARBA00023002"/>
    </source>
</evidence>
<evidence type="ECO:0000256" key="13">
    <source>
        <dbReference type="ARBA" id="ARBA00030071"/>
    </source>
</evidence>
<comment type="similarity">
    <text evidence="2">Belongs to the cytochrome c oxidase bacterial subunit 4 family.</text>
</comment>
<evidence type="ECO:0000256" key="8">
    <source>
        <dbReference type="ARBA" id="ARBA00022982"/>
    </source>
</evidence>
<keyword evidence="5" id="KW-0813">Transport</keyword>
<evidence type="ECO:0000256" key="17">
    <source>
        <dbReference type="SAM" id="Phobius"/>
    </source>
</evidence>
<evidence type="ECO:0000256" key="11">
    <source>
        <dbReference type="ARBA" id="ARBA00023136"/>
    </source>
</evidence>
<dbReference type="PANTHER" id="PTHR36835">
    <property type="entry name" value="CYTOCHROME BO(3) UBIQUINOL OXIDASE SUBUNIT 4"/>
    <property type="match status" value="1"/>
</dbReference>
<comment type="caution">
    <text evidence="18">The sequence shown here is derived from an EMBL/GenBank/DDBJ whole genome shotgun (WGS) entry which is preliminary data.</text>
</comment>
<keyword evidence="9 17" id="KW-1133">Transmembrane helix</keyword>
<dbReference type="EMBL" id="JBHTBD010000008">
    <property type="protein sequence ID" value="MFC7296209.1"/>
    <property type="molecule type" value="Genomic_DNA"/>
</dbReference>
<comment type="subunit">
    <text evidence="3">Heterooctamer of two A chains, two B chains, two C chains and two D chains.</text>
</comment>
<evidence type="ECO:0000256" key="4">
    <source>
        <dbReference type="ARBA" id="ARBA00014689"/>
    </source>
</evidence>
<dbReference type="RefSeq" id="WP_100689630.1">
    <property type="nucleotide sequence ID" value="NZ_JBHTBD010000008.1"/>
</dbReference>
<evidence type="ECO:0000256" key="14">
    <source>
        <dbReference type="ARBA" id="ARBA00030211"/>
    </source>
</evidence>
<keyword evidence="7 17" id="KW-0812">Transmembrane</keyword>
<dbReference type="NCBIfam" id="TIGR02847">
    <property type="entry name" value="CyoD"/>
    <property type="match status" value="1"/>
</dbReference>
<protein>
    <recommendedName>
        <fullName evidence="4">Cytochrome bo(3) ubiquinol oxidase subunit 4</fullName>
    </recommendedName>
    <alternativeName>
        <fullName evidence="16">Cytochrome o ubiquinol oxidase subunit 4</fullName>
    </alternativeName>
    <alternativeName>
        <fullName evidence="13">Oxidase bo(3) subunit 4</fullName>
    </alternativeName>
    <alternativeName>
        <fullName evidence="14">Ubiquinol oxidase polypeptide IV</fullName>
    </alternativeName>
    <alternativeName>
        <fullName evidence="15">Ubiquinol oxidase subunit 4</fullName>
    </alternativeName>
</protein>
<organism evidence="18 19">
    <name type="scientific">Marinobacter aromaticivorans</name>
    <dbReference type="NCBI Taxonomy" id="1494078"/>
    <lineage>
        <taxon>Bacteria</taxon>
        <taxon>Pseudomonadati</taxon>
        <taxon>Pseudomonadota</taxon>
        <taxon>Gammaproteobacteria</taxon>
        <taxon>Pseudomonadales</taxon>
        <taxon>Marinobacteraceae</taxon>
        <taxon>Marinobacter</taxon>
    </lineage>
</organism>
<name>A0ABW2IYL9_9GAMM</name>
<evidence type="ECO:0000256" key="6">
    <source>
        <dbReference type="ARBA" id="ARBA00022475"/>
    </source>
</evidence>
<sequence>MSTSTTHDQQGHGSLRSYITGLLLSIILTAIPFGMVMAGSFSKTVTVIAISVMAILQIILQLTLFMHMNLKTREGRDSGSFLFFAVVTLTLVVGGSVWIMYNLHINLM</sequence>
<dbReference type="InterPro" id="IPR005171">
    <property type="entry name" value="Cyt_c_oxidase_su4_prok"/>
</dbReference>
<dbReference type="InterPro" id="IPR050968">
    <property type="entry name" value="Cytochrome_c_oxidase_bac_sub4"/>
</dbReference>
<feature type="transmembrane region" description="Helical" evidence="17">
    <location>
        <begin position="21"/>
        <end position="41"/>
    </location>
</feature>
<evidence type="ECO:0000256" key="1">
    <source>
        <dbReference type="ARBA" id="ARBA00004651"/>
    </source>
</evidence>
<comment type="function">
    <text evidence="12">Cytochrome bo(3) ubiquinol terminal oxidase is the component of the aerobic respiratory chain of E.coli that predominates when cells are grown at high aeration. Has proton pump activity across the membrane in addition to electron transfer, pumping 2 protons/electron.</text>
</comment>
<keyword evidence="19" id="KW-1185">Reference proteome</keyword>
<keyword evidence="11 17" id="KW-0472">Membrane</keyword>
<evidence type="ECO:0000256" key="3">
    <source>
        <dbReference type="ARBA" id="ARBA00011700"/>
    </source>
</evidence>
<evidence type="ECO:0000256" key="5">
    <source>
        <dbReference type="ARBA" id="ARBA00022448"/>
    </source>
</evidence>
<dbReference type="InterPro" id="IPR014210">
    <property type="entry name" value="Cyt_o_ubiqinol_oxidase_su4"/>
</dbReference>
<accession>A0ABW2IYL9</accession>
<dbReference type="PANTHER" id="PTHR36835:SF1">
    <property type="entry name" value="CYTOCHROME BO(3) UBIQUINOL OXIDASE SUBUNIT 4"/>
    <property type="match status" value="1"/>
</dbReference>
<keyword evidence="10" id="KW-0560">Oxidoreductase</keyword>
<feature type="transmembrane region" description="Helical" evidence="17">
    <location>
        <begin position="47"/>
        <end position="68"/>
    </location>
</feature>
<evidence type="ECO:0000256" key="7">
    <source>
        <dbReference type="ARBA" id="ARBA00022692"/>
    </source>
</evidence>